<dbReference type="STRING" id="947013.SAMN04488109_3988"/>
<evidence type="ECO:0000259" key="8">
    <source>
        <dbReference type="Pfam" id="PF14322"/>
    </source>
</evidence>
<feature type="signal peptide" evidence="6">
    <location>
        <begin position="1"/>
        <end position="24"/>
    </location>
</feature>
<protein>
    <submittedName>
        <fullName evidence="9">SusD family protein</fullName>
    </submittedName>
</protein>
<keyword evidence="10" id="KW-1185">Reference proteome</keyword>
<dbReference type="GO" id="GO:0009279">
    <property type="term" value="C:cell outer membrane"/>
    <property type="evidence" value="ECO:0007669"/>
    <property type="project" value="UniProtKB-SubCell"/>
</dbReference>
<gene>
    <name evidence="9" type="ORF">SAMN04488109_3988</name>
</gene>
<dbReference type="PROSITE" id="PS51257">
    <property type="entry name" value="PROKAR_LIPOPROTEIN"/>
    <property type="match status" value="1"/>
</dbReference>
<dbReference type="InterPro" id="IPR033985">
    <property type="entry name" value="SusD-like_N"/>
</dbReference>
<organism evidence="9 10">
    <name type="scientific">Chryseolinea serpens</name>
    <dbReference type="NCBI Taxonomy" id="947013"/>
    <lineage>
        <taxon>Bacteria</taxon>
        <taxon>Pseudomonadati</taxon>
        <taxon>Bacteroidota</taxon>
        <taxon>Cytophagia</taxon>
        <taxon>Cytophagales</taxon>
        <taxon>Fulvivirgaceae</taxon>
        <taxon>Chryseolinea</taxon>
    </lineage>
</organism>
<dbReference type="EMBL" id="FQWQ01000003">
    <property type="protein sequence ID" value="SHH48420.1"/>
    <property type="molecule type" value="Genomic_DNA"/>
</dbReference>
<dbReference type="Proteomes" id="UP000184212">
    <property type="component" value="Unassembled WGS sequence"/>
</dbReference>
<evidence type="ECO:0000256" key="4">
    <source>
        <dbReference type="ARBA" id="ARBA00023136"/>
    </source>
</evidence>
<dbReference type="Pfam" id="PF07980">
    <property type="entry name" value="SusD_RagB"/>
    <property type="match status" value="1"/>
</dbReference>
<dbReference type="InterPro" id="IPR011990">
    <property type="entry name" value="TPR-like_helical_dom_sf"/>
</dbReference>
<feature type="domain" description="RagB/SusD" evidence="7">
    <location>
        <begin position="357"/>
        <end position="498"/>
    </location>
</feature>
<keyword evidence="4" id="KW-0472">Membrane</keyword>
<dbReference type="InterPro" id="IPR012944">
    <property type="entry name" value="SusD_RagB_dom"/>
</dbReference>
<sequence length="500" mass="54728">MKNKNSFIPIVLLMFGLSSCNDFLDVPSETNLTSATFFSSQTDFEKAVNGAYMPLRGLYASGANAATGSWLMGETHSDNTRYKYSPNYRATIDQENINDFMVTPTNTAVLNKWQGYYSVIARANQILATIDGVTFDAAKKSNLKGQALFLRAFSYFDLVQYFGKIPLHLVPATSLTDVSLPLSEVNDIYNQIIADATEAASLLPAKSAQEAGRATSGAAKTLLGNVHIVLKNWSAAESVLKEVVNSAEYSLVPNYADVFSTTNKNNSESVFEIQFRQGTDGYSSNFIYAFFPMPISATELTATMAKYGVAPAALASLTQEGYNIPTTDLIADYEAGDERLAASIGTATASGVDYPFILKYLHPHTTATFTDDNWPVYRYSEVLLFLAEALDEQGKSTEALPYLNEVRDRAGLDDVISAANLRDVIFHERRVELAFENKRWLDLARTGRAVDVISAFGAKVKANPQGYYFPAGQQPVPASFATIDLTFPLPAAEAQLSPYF</sequence>
<evidence type="ECO:0000259" key="7">
    <source>
        <dbReference type="Pfam" id="PF07980"/>
    </source>
</evidence>
<dbReference type="RefSeq" id="WP_073137510.1">
    <property type="nucleotide sequence ID" value="NZ_FQWQ01000003.1"/>
</dbReference>
<feature type="chain" id="PRO_5012047863" evidence="6">
    <location>
        <begin position="25"/>
        <end position="500"/>
    </location>
</feature>
<evidence type="ECO:0000256" key="2">
    <source>
        <dbReference type="ARBA" id="ARBA00006275"/>
    </source>
</evidence>
<dbReference type="CDD" id="cd08977">
    <property type="entry name" value="SusD"/>
    <property type="match status" value="1"/>
</dbReference>
<evidence type="ECO:0000256" key="6">
    <source>
        <dbReference type="SAM" id="SignalP"/>
    </source>
</evidence>
<evidence type="ECO:0000256" key="1">
    <source>
        <dbReference type="ARBA" id="ARBA00004442"/>
    </source>
</evidence>
<name>A0A1M5TCR6_9BACT</name>
<evidence type="ECO:0000313" key="9">
    <source>
        <dbReference type="EMBL" id="SHH48420.1"/>
    </source>
</evidence>
<keyword evidence="3 6" id="KW-0732">Signal</keyword>
<proteinExistence type="inferred from homology"/>
<dbReference type="OrthoDB" id="691907at2"/>
<feature type="domain" description="SusD-like N-terminal" evidence="8">
    <location>
        <begin position="22"/>
        <end position="224"/>
    </location>
</feature>
<dbReference type="SUPFAM" id="SSF48452">
    <property type="entry name" value="TPR-like"/>
    <property type="match status" value="1"/>
</dbReference>
<dbReference type="AlphaFoldDB" id="A0A1M5TCR6"/>
<comment type="subcellular location">
    <subcellularLocation>
        <location evidence="1">Cell outer membrane</location>
    </subcellularLocation>
</comment>
<evidence type="ECO:0000256" key="5">
    <source>
        <dbReference type="ARBA" id="ARBA00023237"/>
    </source>
</evidence>
<reference evidence="9 10" key="1">
    <citation type="submission" date="2016-11" db="EMBL/GenBank/DDBJ databases">
        <authorList>
            <person name="Jaros S."/>
            <person name="Januszkiewicz K."/>
            <person name="Wedrychowicz H."/>
        </authorList>
    </citation>
    <scope>NUCLEOTIDE SEQUENCE [LARGE SCALE GENOMIC DNA]</scope>
    <source>
        <strain evidence="9 10">DSM 24574</strain>
    </source>
</reference>
<comment type="similarity">
    <text evidence="2">Belongs to the SusD family.</text>
</comment>
<dbReference type="Pfam" id="PF14322">
    <property type="entry name" value="SusD-like_3"/>
    <property type="match status" value="1"/>
</dbReference>
<evidence type="ECO:0000256" key="3">
    <source>
        <dbReference type="ARBA" id="ARBA00022729"/>
    </source>
</evidence>
<dbReference type="Gene3D" id="1.25.40.390">
    <property type="match status" value="1"/>
</dbReference>
<evidence type="ECO:0000313" key="10">
    <source>
        <dbReference type="Proteomes" id="UP000184212"/>
    </source>
</evidence>
<accession>A0A1M5TCR6</accession>
<keyword evidence="5" id="KW-0998">Cell outer membrane</keyword>